<evidence type="ECO:0008006" key="3">
    <source>
        <dbReference type="Google" id="ProtNLM"/>
    </source>
</evidence>
<dbReference type="AlphaFoldDB" id="X1Q8F8"/>
<comment type="caution">
    <text evidence="2">The sequence shown here is derived from an EMBL/GenBank/DDBJ whole genome shotgun (WGS) entry which is preliminary data.</text>
</comment>
<dbReference type="InterPro" id="IPR015424">
    <property type="entry name" value="PyrdxlP-dep_Trfase"/>
</dbReference>
<sequence length="164" mass="17448">MTAEMVEVPFVDLAAQYGTISEEIGEAISRVLSDTGFILGRDLSLFEEEFAAYCGAENAVGVDSGTSALELALRAYGVGPGDQVITVANTFIATVLAISYTGATPVLVDIDPQTYTMDPDLFQAAITTQTRAVIPVHLYGQPADMDAILEIARCHRLVVIEDAC</sequence>
<dbReference type="SUPFAM" id="SSF53383">
    <property type="entry name" value="PLP-dependent transferases"/>
    <property type="match status" value="1"/>
</dbReference>
<protein>
    <recommendedName>
        <fullName evidence="3">Erythromycin biosynthesis sensory transduction protein eryC1</fullName>
    </recommendedName>
</protein>
<dbReference type="Pfam" id="PF01041">
    <property type="entry name" value="DegT_DnrJ_EryC1"/>
    <property type="match status" value="1"/>
</dbReference>
<dbReference type="Gene3D" id="3.40.640.10">
    <property type="entry name" value="Type I PLP-dependent aspartate aminotransferase-like (Major domain)"/>
    <property type="match status" value="1"/>
</dbReference>
<dbReference type="GO" id="GO:0030170">
    <property type="term" value="F:pyridoxal phosphate binding"/>
    <property type="evidence" value="ECO:0007669"/>
    <property type="project" value="TreeGrafter"/>
</dbReference>
<feature type="non-terminal residue" evidence="2">
    <location>
        <position position="164"/>
    </location>
</feature>
<dbReference type="PANTHER" id="PTHR30244:SF36">
    <property type="entry name" value="3-OXO-GLUCOSE-6-PHOSPHATE:GLUTAMATE AMINOTRANSFERASE"/>
    <property type="match status" value="1"/>
</dbReference>
<reference evidence="2" key="1">
    <citation type="journal article" date="2014" name="Front. Microbiol.">
        <title>High frequency of phylogenetically diverse reductive dehalogenase-homologous genes in deep subseafloor sedimentary metagenomes.</title>
        <authorList>
            <person name="Kawai M."/>
            <person name="Futagami T."/>
            <person name="Toyoda A."/>
            <person name="Takaki Y."/>
            <person name="Nishi S."/>
            <person name="Hori S."/>
            <person name="Arai W."/>
            <person name="Tsubouchi T."/>
            <person name="Morono Y."/>
            <person name="Uchiyama I."/>
            <person name="Ito T."/>
            <person name="Fujiyama A."/>
            <person name="Inagaki F."/>
            <person name="Takami H."/>
        </authorList>
    </citation>
    <scope>NUCLEOTIDE SEQUENCE</scope>
    <source>
        <strain evidence="2">Expedition CK06-06</strain>
    </source>
</reference>
<evidence type="ECO:0000313" key="2">
    <source>
        <dbReference type="EMBL" id="GAI47350.1"/>
    </source>
</evidence>
<proteinExistence type="predicted"/>
<dbReference type="InterPro" id="IPR000653">
    <property type="entry name" value="DegT/StrS_aminotransferase"/>
</dbReference>
<name>X1Q8F8_9ZZZZ</name>
<keyword evidence="1" id="KW-0663">Pyridoxal phosphate</keyword>
<dbReference type="GO" id="GO:0000271">
    <property type="term" value="P:polysaccharide biosynthetic process"/>
    <property type="evidence" value="ECO:0007669"/>
    <property type="project" value="TreeGrafter"/>
</dbReference>
<gene>
    <name evidence="2" type="ORF">S06H3_59117</name>
</gene>
<dbReference type="GO" id="GO:0008483">
    <property type="term" value="F:transaminase activity"/>
    <property type="evidence" value="ECO:0007669"/>
    <property type="project" value="TreeGrafter"/>
</dbReference>
<dbReference type="InterPro" id="IPR015421">
    <property type="entry name" value="PyrdxlP-dep_Trfase_major"/>
</dbReference>
<dbReference type="PANTHER" id="PTHR30244">
    <property type="entry name" value="TRANSAMINASE"/>
    <property type="match status" value="1"/>
</dbReference>
<dbReference type="EMBL" id="BARV01038358">
    <property type="protein sequence ID" value="GAI47350.1"/>
    <property type="molecule type" value="Genomic_DNA"/>
</dbReference>
<organism evidence="2">
    <name type="scientific">marine sediment metagenome</name>
    <dbReference type="NCBI Taxonomy" id="412755"/>
    <lineage>
        <taxon>unclassified sequences</taxon>
        <taxon>metagenomes</taxon>
        <taxon>ecological metagenomes</taxon>
    </lineage>
</organism>
<accession>X1Q8F8</accession>
<evidence type="ECO:0000256" key="1">
    <source>
        <dbReference type="ARBA" id="ARBA00022898"/>
    </source>
</evidence>